<evidence type="ECO:0000259" key="2">
    <source>
        <dbReference type="Pfam" id="PF04448"/>
    </source>
</evidence>
<dbReference type="Pfam" id="PF04448">
    <property type="entry name" value="DUF551"/>
    <property type="match status" value="1"/>
</dbReference>
<keyword evidence="1" id="KW-0472">Membrane</keyword>
<dbReference type="Proteomes" id="UP000648914">
    <property type="component" value="Unassembled WGS sequence"/>
</dbReference>
<evidence type="ECO:0000313" key="4">
    <source>
        <dbReference type="Proteomes" id="UP000648914"/>
    </source>
</evidence>
<evidence type="ECO:0000256" key="1">
    <source>
        <dbReference type="SAM" id="Phobius"/>
    </source>
</evidence>
<accession>A0ABS0UFU9</accession>
<gene>
    <name evidence="3" type="ORF">YA0852_04115</name>
</gene>
<protein>
    <submittedName>
        <fullName evidence="3">DUF551 domain-containing protein</fullName>
    </submittedName>
</protein>
<proteinExistence type="predicted"/>
<keyword evidence="4" id="KW-1185">Reference proteome</keyword>
<keyword evidence="1" id="KW-0812">Transmembrane</keyword>
<name>A0ABS0UFU9_9PSED</name>
<feature type="transmembrane region" description="Helical" evidence="1">
    <location>
        <begin position="18"/>
        <end position="39"/>
    </location>
</feature>
<comment type="caution">
    <text evidence="3">The sequence shown here is derived from an EMBL/GenBank/DDBJ whole genome shotgun (WGS) entry which is preliminary data.</text>
</comment>
<feature type="domain" description="DUF551" evidence="2">
    <location>
        <begin position="3"/>
        <end position="78"/>
    </location>
</feature>
<dbReference type="InterPro" id="IPR007539">
    <property type="entry name" value="DUF551"/>
</dbReference>
<reference evidence="3 4" key="1">
    <citation type="submission" date="2020-12" db="EMBL/GenBank/DDBJ databases">
        <title>Comparative genomic insights into the epidemiology and virulence of plant pathogenic Pseudomonads from Turkey.</title>
        <authorList>
            <person name="Dillon M."/>
            <person name="Ruiz-Bedoya T."/>
            <person name="Bendalovic-Torma C."/>
            <person name="Guttman K.M."/>
            <person name="Kwak H."/>
            <person name="Middleton M.A."/>
            <person name="Wang P.W."/>
            <person name="Horuz S."/>
            <person name="Aysan Y."/>
            <person name="Guttman D.S."/>
        </authorList>
    </citation>
    <scope>NUCLEOTIDE SEQUENCE [LARGE SCALE GENOMIC DNA]</scope>
    <source>
        <strain evidence="3 4">S5_IA_2b</strain>
    </source>
</reference>
<evidence type="ECO:0000313" key="3">
    <source>
        <dbReference type="EMBL" id="MBI6563303.1"/>
    </source>
</evidence>
<dbReference type="RefSeq" id="WP_198719796.1">
    <property type="nucleotide sequence ID" value="NZ_JAEIKU010000048.1"/>
</dbReference>
<dbReference type="EMBL" id="JAEILG010000007">
    <property type="protein sequence ID" value="MBI6563303.1"/>
    <property type="molecule type" value="Genomic_DNA"/>
</dbReference>
<sequence length="80" mass="9175">MTEWIACSERLPDDNSHVLVSCVGGLVTISFFSLNREFLKRYGNSYSRSRLGKNSGYFEISHEHGYQITHWQPRPAPATQ</sequence>
<organism evidence="3 4">
    <name type="scientific">Pseudomonas synxantha</name>
    <dbReference type="NCBI Taxonomy" id="47883"/>
    <lineage>
        <taxon>Bacteria</taxon>
        <taxon>Pseudomonadati</taxon>
        <taxon>Pseudomonadota</taxon>
        <taxon>Gammaproteobacteria</taxon>
        <taxon>Pseudomonadales</taxon>
        <taxon>Pseudomonadaceae</taxon>
        <taxon>Pseudomonas</taxon>
    </lineage>
</organism>
<keyword evidence="1" id="KW-1133">Transmembrane helix</keyword>